<name>A0A0R1K8R1_9LACO</name>
<feature type="transmembrane region" description="Helical" evidence="7">
    <location>
        <begin position="207"/>
        <end position="227"/>
    </location>
</feature>
<sequence>MTTVQSGVSQLTSAMSQVQTASQELSTGAKTVAQGNQQLYQKLAGLRQKVATLKAGLTQMSQGLQQERQGTAKITSYLVGLQKSSAAQTFYLPQAQLRGRTYHSVLTSYFSSNRRATQLTIIFKGNPSDTQTMQQLSQIEAIAKNSLHGTSLAHTVKAFDGMTSSNRDLRSLASKDFKRTAILMLAGILVALLVVTRSLVQTLTIEGILVLVYYAALSAVQALSSWFLGESQLAWNTPFFAFIMLIALGVDYSIFLMVKYRNLATAEPDRQRRIIQAATTIGATVISAGVILAGTFAALIPSGVMTLIQVGLVVILGIILLVVTIPIVLPIVIRIQNWALTRD</sequence>
<dbReference type="Pfam" id="PF03176">
    <property type="entry name" value="MMPL"/>
    <property type="match status" value="1"/>
</dbReference>
<evidence type="ECO:0000256" key="2">
    <source>
        <dbReference type="ARBA" id="ARBA00010157"/>
    </source>
</evidence>
<feature type="transmembrane region" description="Helical" evidence="7">
    <location>
        <begin position="239"/>
        <end position="258"/>
    </location>
</feature>
<dbReference type="PANTHER" id="PTHR33406:SF6">
    <property type="entry name" value="MEMBRANE PROTEIN YDGH-RELATED"/>
    <property type="match status" value="1"/>
</dbReference>
<dbReference type="RefSeq" id="WP_056944016.1">
    <property type="nucleotide sequence ID" value="NZ_AZDT01000021.1"/>
</dbReference>
<comment type="caution">
    <text evidence="9">The sequence shown here is derived from an EMBL/GenBank/DDBJ whole genome shotgun (WGS) entry which is preliminary data.</text>
</comment>
<reference evidence="9 10" key="1">
    <citation type="journal article" date="2015" name="Genome Announc.">
        <title>Expanding the biotechnology potential of lactobacilli through comparative genomics of 213 strains and associated genera.</title>
        <authorList>
            <person name="Sun Z."/>
            <person name="Harris H.M."/>
            <person name="McCann A."/>
            <person name="Guo C."/>
            <person name="Argimon S."/>
            <person name="Zhang W."/>
            <person name="Yang X."/>
            <person name="Jeffery I.B."/>
            <person name="Cooney J.C."/>
            <person name="Kagawa T.F."/>
            <person name="Liu W."/>
            <person name="Song Y."/>
            <person name="Salvetti E."/>
            <person name="Wrobel A."/>
            <person name="Rasinkangas P."/>
            <person name="Parkhill J."/>
            <person name="Rea M.C."/>
            <person name="O'Sullivan O."/>
            <person name="Ritari J."/>
            <person name="Douillard F.P."/>
            <person name="Paul Ross R."/>
            <person name="Yang R."/>
            <person name="Briner A.E."/>
            <person name="Felis G.E."/>
            <person name="de Vos W.M."/>
            <person name="Barrangou R."/>
            <person name="Klaenhammer T.R."/>
            <person name="Caufield P.W."/>
            <person name="Cui Y."/>
            <person name="Zhang H."/>
            <person name="O'Toole P.W."/>
        </authorList>
    </citation>
    <scope>NUCLEOTIDE SEQUENCE [LARGE SCALE GENOMIC DNA]</scope>
    <source>
        <strain evidence="9 10">DSM 19117</strain>
    </source>
</reference>
<dbReference type="InterPro" id="IPR004869">
    <property type="entry name" value="MMPL_dom"/>
</dbReference>
<comment type="subcellular location">
    <subcellularLocation>
        <location evidence="1">Cell membrane</location>
        <topology evidence="1">Multi-pass membrane protein</topology>
    </subcellularLocation>
</comment>
<accession>A0A0R1K8R1</accession>
<dbReference type="GeneID" id="84783828"/>
<dbReference type="PANTHER" id="PTHR33406">
    <property type="entry name" value="MEMBRANE PROTEIN MJ1562-RELATED"/>
    <property type="match status" value="1"/>
</dbReference>
<feature type="domain" description="Membrane transport protein MMPL" evidence="8">
    <location>
        <begin position="10"/>
        <end position="330"/>
    </location>
</feature>
<feature type="transmembrane region" description="Helical" evidence="7">
    <location>
        <begin position="306"/>
        <end position="333"/>
    </location>
</feature>
<keyword evidence="4 7" id="KW-0812">Transmembrane</keyword>
<dbReference type="PATRIC" id="fig|1423773.3.peg.1483"/>
<feature type="transmembrane region" description="Helical" evidence="7">
    <location>
        <begin position="181"/>
        <end position="200"/>
    </location>
</feature>
<dbReference type="GO" id="GO:0005886">
    <property type="term" value="C:plasma membrane"/>
    <property type="evidence" value="ECO:0007669"/>
    <property type="project" value="UniProtKB-SubCell"/>
</dbReference>
<keyword evidence="5 7" id="KW-1133">Transmembrane helix</keyword>
<evidence type="ECO:0000256" key="7">
    <source>
        <dbReference type="SAM" id="Phobius"/>
    </source>
</evidence>
<proteinExistence type="inferred from homology"/>
<comment type="similarity">
    <text evidence="2">Belongs to the resistance-nodulation-cell division (RND) (TC 2.A.6) family. MmpL subfamily.</text>
</comment>
<dbReference type="SUPFAM" id="SSF82866">
    <property type="entry name" value="Multidrug efflux transporter AcrB transmembrane domain"/>
    <property type="match status" value="1"/>
</dbReference>
<evidence type="ECO:0000256" key="6">
    <source>
        <dbReference type="ARBA" id="ARBA00023136"/>
    </source>
</evidence>
<keyword evidence="3" id="KW-1003">Cell membrane</keyword>
<evidence type="ECO:0000313" key="10">
    <source>
        <dbReference type="Proteomes" id="UP000051162"/>
    </source>
</evidence>
<protein>
    <submittedName>
        <fullName evidence="9">Transport protein</fullName>
    </submittedName>
</protein>
<dbReference type="AlphaFoldDB" id="A0A0R1K8R1"/>
<evidence type="ECO:0000256" key="3">
    <source>
        <dbReference type="ARBA" id="ARBA00022475"/>
    </source>
</evidence>
<dbReference type="Proteomes" id="UP000051162">
    <property type="component" value="Unassembled WGS sequence"/>
</dbReference>
<feature type="transmembrane region" description="Helical" evidence="7">
    <location>
        <begin position="278"/>
        <end position="300"/>
    </location>
</feature>
<dbReference type="EMBL" id="AZDT01000021">
    <property type="protein sequence ID" value="KRK76274.1"/>
    <property type="molecule type" value="Genomic_DNA"/>
</dbReference>
<evidence type="ECO:0000256" key="5">
    <source>
        <dbReference type="ARBA" id="ARBA00022989"/>
    </source>
</evidence>
<dbReference type="InterPro" id="IPR050545">
    <property type="entry name" value="Mycobact_MmpL"/>
</dbReference>
<gene>
    <name evidence="9" type="ORF">FD30_GL001446</name>
</gene>
<evidence type="ECO:0000259" key="8">
    <source>
        <dbReference type="Pfam" id="PF03176"/>
    </source>
</evidence>
<dbReference type="Gene3D" id="1.20.1640.10">
    <property type="entry name" value="Multidrug efflux transporter AcrB transmembrane domain"/>
    <property type="match status" value="1"/>
</dbReference>
<evidence type="ECO:0000256" key="1">
    <source>
        <dbReference type="ARBA" id="ARBA00004651"/>
    </source>
</evidence>
<organism evidence="9 10">
    <name type="scientific">Levilactobacillus namurensis DSM 19117</name>
    <dbReference type="NCBI Taxonomy" id="1423773"/>
    <lineage>
        <taxon>Bacteria</taxon>
        <taxon>Bacillati</taxon>
        <taxon>Bacillota</taxon>
        <taxon>Bacilli</taxon>
        <taxon>Lactobacillales</taxon>
        <taxon>Lactobacillaceae</taxon>
        <taxon>Levilactobacillus</taxon>
    </lineage>
</organism>
<evidence type="ECO:0000256" key="4">
    <source>
        <dbReference type="ARBA" id="ARBA00022692"/>
    </source>
</evidence>
<dbReference type="STRING" id="1423773.FD30_GL001446"/>
<evidence type="ECO:0000313" key="9">
    <source>
        <dbReference type="EMBL" id="KRK76274.1"/>
    </source>
</evidence>
<keyword evidence="6 7" id="KW-0472">Membrane</keyword>
<keyword evidence="10" id="KW-1185">Reference proteome</keyword>